<name>A0A6J5CBH6_9BURK</name>
<sequence length="63" mass="7172">MQHSRDAERDKIDHLVRIGPDVVFHRDVFFPVAPPANSQRATEQIRRASLSIQPGLPLHFDGE</sequence>
<dbReference type="Proteomes" id="UP000494249">
    <property type="component" value="Unassembled WGS sequence"/>
</dbReference>
<evidence type="ECO:0000313" key="1">
    <source>
        <dbReference type="EMBL" id="CAB3731663.1"/>
    </source>
</evidence>
<proteinExistence type="predicted"/>
<evidence type="ECO:0000313" key="2">
    <source>
        <dbReference type="Proteomes" id="UP000494249"/>
    </source>
</evidence>
<accession>A0A6J5CBH6</accession>
<dbReference type="AlphaFoldDB" id="A0A6J5CBH6"/>
<dbReference type="RefSeq" id="WP_035478361.1">
    <property type="nucleotide sequence ID" value="NZ_CADFGL010000041.1"/>
</dbReference>
<reference evidence="1 2" key="1">
    <citation type="submission" date="2020-04" db="EMBL/GenBank/DDBJ databases">
        <authorList>
            <person name="De Canck E."/>
        </authorList>
    </citation>
    <scope>NUCLEOTIDE SEQUENCE [LARGE SCALE GENOMIC DNA]</scope>
    <source>
        <strain evidence="1 2">LMG 22037</strain>
    </source>
</reference>
<gene>
    <name evidence="1" type="ORF">LMG22037_05630</name>
</gene>
<organism evidence="1 2">
    <name type="scientific">Paraburkholderia phenoliruptrix</name>
    <dbReference type="NCBI Taxonomy" id="252970"/>
    <lineage>
        <taxon>Bacteria</taxon>
        <taxon>Pseudomonadati</taxon>
        <taxon>Pseudomonadota</taxon>
        <taxon>Betaproteobacteria</taxon>
        <taxon>Burkholderiales</taxon>
        <taxon>Burkholderiaceae</taxon>
        <taxon>Paraburkholderia</taxon>
    </lineage>
</organism>
<protein>
    <submittedName>
        <fullName evidence="1">Uncharacterized protein</fullName>
    </submittedName>
</protein>
<dbReference type="EMBL" id="CADIKB010000043">
    <property type="protein sequence ID" value="CAB3731663.1"/>
    <property type="molecule type" value="Genomic_DNA"/>
</dbReference>